<dbReference type="EMBL" id="LT907975">
    <property type="protein sequence ID" value="SOB57518.1"/>
    <property type="molecule type" value="Genomic_DNA"/>
</dbReference>
<dbReference type="AlphaFoldDB" id="A0A2C8F4I5"/>
<proteinExistence type="predicted"/>
<evidence type="ECO:0000313" key="2">
    <source>
        <dbReference type="Proteomes" id="UP000219215"/>
    </source>
</evidence>
<sequence>MLRSALGPSGRPYGDGLRSTTAMATRLLGGTNSDAGLHLKKTDQWSKGWGEAQTDTF</sequence>
<protein>
    <submittedName>
        <fullName evidence="1">Uncharacterized protein</fullName>
    </submittedName>
</protein>
<organism evidence="1 2">
    <name type="scientific">Pseudodesulfovibrio profundus</name>
    <dbReference type="NCBI Taxonomy" id="57320"/>
    <lineage>
        <taxon>Bacteria</taxon>
        <taxon>Pseudomonadati</taxon>
        <taxon>Thermodesulfobacteriota</taxon>
        <taxon>Desulfovibrionia</taxon>
        <taxon>Desulfovibrionales</taxon>
        <taxon>Desulfovibrionaceae</taxon>
    </lineage>
</organism>
<keyword evidence="2" id="KW-1185">Reference proteome</keyword>
<name>A0A2C8F4I5_9BACT</name>
<reference evidence="2" key="1">
    <citation type="submission" date="2017-09" db="EMBL/GenBank/DDBJ databases">
        <authorList>
            <person name="Regsiter A."/>
            <person name="William W."/>
        </authorList>
    </citation>
    <scope>NUCLEOTIDE SEQUENCE [LARGE SCALE GENOMIC DNA]</scope>
    <source>
        <strain evidence="2">500-1</strain>
    </source>
</reference>
<accession>A0A2C8F4I5</accession>
<gene>
    <name evidence="1" type="ORF">DPRO_0634</name>
</gene>
<evidence type="ECO:0000313" key="1">
    <source>
        <dbReference type="EMBL" id="SOB57518.1"/>
    </source>
</evidence>
<dbReference type="Proteomes" id="UP000219215">
    <property type="component" value="Chromosome DPRO"/>
</dbReference>
<dbReference type="KEGG" id="pprf:DPRO_0634"/>